<proteinExistence type="predicted"/>
<dbReference type="SUPFAM" id="SSF52540">
    <property type="entry name" value="P-loop containing nucleoside triphosphate hydrolases"/>
    <property type="match status" value="1"/>
</dbReference>
<dbReference type="InParanoid" id="A0A165PST9"/>
<reference evidence="1 2" key="1">
    <citation type="journal article" date="2016" name="Mol. Biol. Evol.">
        <title>Comparative Genomics of Early-Diverging Mushroom-Forming Fungi Provides Insights into the Origins of Lignocellulose Decay Capabilities.</title>
        <authorList>
            <person name="Nagy L.G."/>
            <person name="Riley R."/>
            <person name="Tritt A."/>
            <person name="Adam C."/>
            <person name="Daum C."/>
            <person name="Floudas D."/>
            <person name="Sun H."/>
            <person name="Yadav J.S."/>
            <person name="Pangilinan J."/>
            <person name="Larsson K.H."/>
            <person name="Matsuura K."/>
            <person name="Barry K."/>
            <person name="Labutti K."/>
            <person name="Kuo R."/>
            <person name="Ohm R.A."/>
            <person name="Bhattacharya S.S."/>
            <person name="Shirouzu T."/>
            <person name="Yoshinaga Y."/>
            <person name="Martin F.M."/>
            <person name="Grigoriev I.V."/>
            <person name="Hibbett D.S."/>
        </authorList>
    </citation>
    <scope>NUCLEOTIDE SEQUENCE [LARGE SCALE GENOMIC DNA]</scope>
    <source>
        <strain evidence="1 2">HHB14362 ss-1</strain>
    </source>
</reference>
<evidence type="ECO:0000313" key="2">
    <source>
        <dbReference type="Proteomes" id="UP000076761"/>
    </source>
</evidence>
<accession>A0A165PST9</accession>
<dbReference type="OrthoDB" id="347435at2759"/>
<dbReference type="Proteomes" id="UP000076761">
    <property type="component" value="Unassembled WGS sequence"/>
</dbReference>
<keyword evidence="1" id="KW-0378">Hydrolase</keyword>
<dbReference type="EMBL" id="KV425606">
    <property type="protein sequence ID" value="KZT21445.1"/>
    <property type="molecule type" value="Genomic_DNA"/>
</dbReference>
<dbReference type="InterPro" id="IPR027417">
    <property type="entry name" value="P-loop_NTPase"/>
</dbReference>
<name>A0A165PST9_9AGAM</name>
<keyword evidence="2" id="KW-1185">Reference proteome</keyword>
<evidence type="ECO:0000313" key="1">
    <source>
        <dbReference type="EMBL" id="KZT21445.1"/>
    </source>
</evidence>
<dbReference type="Gene3D" id="3.40.50.300">
    <property type="entry name" value="P-loop containing nucleotide triphosphate hydrolases"/>
    <property type="match status" value="1"/>
</dbReference>
<gene>
    <name evidence="1" type="ORF">NEOLEDRAFT_1171920</name>
</gene>
<protein>
    <submittedName>
        <fullName evidence="1">p-loop containing nucleoside triphosphate hydrolase protein</fullName>
    </submittedName>
</protein>
<dbReference type="FunCoup" id="A0A165PST9">
    <property type="interactions" value="439"/>
</dbReference>
<organism evidence="1 2">
    <name type="scientific">Neolentinus lepideus HHB14362 ss-1</name>
    <dbReference type="NCBI Taxonomy" id="1314782"/>
    <lineage>
        <taxon>Eukaryota</taxon>
        <taxon>Fungi</taxon>
        <taxon>Dikarya</taxon>
        <taxon>Basidiomycota</taxon>
        <taxon>Agaricomycotina</taxon>
        <taxon>Agaricomycetes</taxon>
        <taxon>Gloeophyllales</taxon>
        <taxon>Gloeophyllaceae</taxon>
        <taxon>Neolentinus</taxon>
    </lineage>
</organism>
<dbReference type="GO" id="GO:0016787">
    <property type="term" value="F:hydrolase activity"/>
    <property type="evidence" value="ECO:0007669"/>
    <property type="project" value="UniProtKB-KW"/>
</dbReference>
<sequence>MAAPSVPAAIPHMASHILSHLPVTRFSPLLVGIQGPQGSGKTFLTSALRTHLSSPPHSLSVSVLSIDDLYLPHEGLKRVAEESSENRLLQGRGLPGTHDVALGTEVLQGLREGREVVLPVFEKSLFEGEGDRLSDGITVSPPLDVVLLEGWFVGFGPLTDDELERRWDGAPMEIERGEGDVLDLRAFVRREDIVDVNERLKAYVGWWELLDVFIQVRAFVWIKCGGVLMMLKLTPRPSRPVSPHSLIYKWRLEQEHNMKAKNGGKGMSDDAVKDFVDRYIPGYVFFANGVTEGYTDLNGTAIEPKWKGKGLRVLIGEEREVVGTEQF</sequence>
<dbReference type="STRING" id="1314782.A0A165PST9"/>
<dbReference type="AlphaFoldDB" id="A0A165PST9"/>
<dbReference type="PANTHER" id="PTHR10285">
    <property type="entry name" value="URIDINE KINASE"/>
    <property type="match status" value="1"/>
</dbReference>